<reference evidence="6 7" key="1">
    <citation type="journal article" date="2013" name="Proc. Natl. Acad. Sci. U.S.A.">
        <title>Fine-scale variation in meiotic recombination in Mimulus inferred from population shotgun sequencing.</title>
        <authorList>
            <person name="Hellsten U."/>
            <person name="Wright K.M."/>
            <person name="Jenkins J."/>
            <person name="Shu S."/>
            <person name="Yuan Y."/>
            <person name="Wessler S.R."/>
            <person name="Schmutz J."/>
            <person name="Willis J.H."/>
            <person name="Rokhsar D.S."/>
        </authorList>
    </citation>
    <scope>NUCLEOTIDE SEQUENCE [LARGE SCALE GENOMIC DNA]</scope>
    <source>
        <strain evidence="7">cv. DUN x IM62</strain>
    </source>
</reference>
<keyword evidence="1" id="KW-0808">Transferase</keyword>
<dbReference type="EMBL" id="KI632125">
    <property type="protein sequence ID" value="EYU24402.1"/>
    <property type="molecule type" value="Genomic_DNA"/>
</dbReference>
<dbReference type="GO" id="GO:0005524">
    <property type="term" value="F:ATP binding"/>
    <property type="evidence" value="ECO:0007669"/>
    <property type="project" value="UniProtKB-UniRule"/>
</dbReference>
<organism evidence="6 7">
    <name type="scientific">Erythranthe guttata</name>
    <name type="common">Yellow monkey flower</name>
    <name type="synonym">Mimulus guttatus</name>
    <dbReference type="NCBI Taxonomy" id="4155"/>
    <lineage>
        <taxon>Eukaryota</taxon>
        <taxon>Viridiplantae</taxon>
        <taxon>Streptophyta</taxon>
        <taxon>Embryophyta</taxon>
        <taxon>Tracheophyta</taxon>
        <taxon>Spermatophyta</taxon>
        <taxon>Magnoliopsida</taxon>
        <taxon>eudicotyledons</taxon>
        <taxon>Gunneridae</taxon>
        <taxon>Pentapetalae</taxon>
        <taxon>asterids</taxon>
        <taxon>lamiids</taxon>
        <taxon>Lamiales</taxon>
        <taxon>Phrymaceae</taxon>
        <taxon>Erythranthe</taxon>
    </lineage>
</organism>
<dbReference type="PhylomeDB" id="A0A022Q6W2"/>
<comment type="similarity">
    <text evidence="4">Belongs to the ubiquitin-conjugating enzyme family.</text>
</comment>
<dbReference type="FunFam" id="3.10.110.10:FF:000090">
    <property type="entry name" value="Ubiquitin-conjugating enzyme E2-17 kDa"/>
    <property type="match status" value="1"/>
</dbReference>
<dbReference type="InterPro" id="IPR000608">
    <property type="entry name" value="UBC"/>
</dbReference>
<dbReference type="InterPro" id="IPR050113">
    <property type="entry name" value="Ub_conjugating_enzyme"/>
</dbReference>
<evidence type="ECO:0000256" key="3">
    <source>
        <dbReference type="PROSITE-ProRule" id="PRU10133"/>
    </source>
</evidence>
<evidence type="ECO:0000313" key="7">
    <source>
        <dbReference type="Proteomes" id="UP000030748"/>
    </source>
</evidence>
<dbReference type="STRING" id="4155.A0A022Q6W2"/>
<proteinExistence type="inferred from homology"/>
<dbReference type="PROSITE" id="PS00183">
    <property type="entry name" value="UBC_1"/>
    <property type="match status" value="1"/>
</dbReference>
<dbReference type="SMART" id="SM00212">
    <property type="entry name" value="UBCc"/>
    <property type="match status" value="1"/>
</dbReference>
<dbReference type="GO" id="GO:0000209">
    <property type="term" value="P:protein polyubiquitination"/>
    <property type="evidence" value="ECO:0000318"/>
    <property type="project" value="GO_Central"/>
</dbReference>
<keyword evidence="2 4" id="KW-0833">Ubl conjugation pathway</keyword>
<keyword evidence="4" id="KW-0547">Nucleotide-binding</keyword>
<dbReference type="InterPro" id="IPR016135">
    <property type="entry name" value="UBQ-conjugating_enzyme/RWD"/>
</dbReference>
<dbReference type="eggNOG" id="KOG0419">
    <property type="taxonomic scope" value="Eukaryota"/>
</dbReference>
<sequence length="164" mass="18735">MSCKVQAFKMLTSARKKLMKNLKDLQRDPHPPPGISAAPEENNILLWNAVINGPEDTPWSGGTFKLTLRFAEDYPFYAPKVRFVSRMFHPNIYEDGRICLDILEDQWTPGLSRVESILISIQSLLCDANPDSPVNSEAARLFSENKREYNRRVREIVEQSQAVV</sequence>
<dbReference type="AlphaFoldDB" id="A0A022Q6W2"/>
<evidence type="ECO:0000313" key="6">
    <source>
        <dbReference type="EMBL" id="EYU24402.1"/>
    </source>
</evidence>
<dbReference type="InterPro" id="IPR023313">
    <property type="entry name" value="UBQ-conjugating_AS"/>
</dbReference>
<dbReference type="CDD" id="cd23790">
    <property type="entry name" value="UBCc_UBE2A_2B"/>
    <property type="match status" value="1"/>
</dbReference>
<dbReference type="Pfam" id="PF00179">
    <property type="entry name" value="UQ_con"/>
    <property type="match status" value="1"/>
</dbReference>
<dbReference type="PANTHER" id="PTHR24067">
    <property type="entry name" value="UBIQUITIN-CONJUGATING ENZYME E2"/>
    <property type="match status" value="1"/>
</dbReference>
<feature type="active site" description="Glycyl thioester intermediate" evidence="3">
    <location>
        <position position="99"/>
    </location>
</feature>
<keyword evidence="7" id="KW-1185">Reference proteome</keyword>
<evidence type="ECO:0000256" key="2">
    <source>
        <dbReference type="ARBA" id="ARBA00022786"/>
    </source>
</evidence>
<name>A0A022Q6W2_ERYGU</name>
<evidence type="ECO:0000259" key="5">
    <source>
        <dbReference type="PROSITE" id="PS50127"/>
    </source>
</evidence>
<accession>A0A022Q6W2</accession>
<protein>
    <recommendedName>
        <fullName evidence="5">UBC core domain-containing protein</fullName>
    </recommendedName>
</protein>
<keyword evidence="4" id="KW-0067">ATP-binding</keyword>
<dbReference type="Proteomes" id="UP000030748">
    <property type="component" value="Unassembled WGS sequence"/>
</dbReference>
<dbReference type="Gene3D" id="3.10.110.10">
    <property type="entry name" value="Ubiquitin Conjugating Enzyme"/>
    <property type="match status" value="1"/>
</dbReference>
<dbReference type="GO" id="GO:0006281">
    <property type="term" value="P:DNA repair"/>
    <property type="evidence" value="ECO:0000318"/>
    <property type="project" value="GO_Central"/>
</dbReference>
<feature type="domain" description="UBC core" evidence="5">
    <location>
        <begin position="13"/>
        <end position="162"/>
    </location>
</feature>
<dbReference type="SUPFAM" id="SSF54495">
    <property type="entry name" value="UBC-like"/>
    <property type="match status" value="1"/>
</dbReference>
<dbReference type="GO" id="GO:0061631">
    <property type="term" value="F:ubiquitin conjugating enzyme activity"/>
    <property type="evidence" value="ECO:0000318"/>
    <property type="project" value="GO_Central"/>
</dbReference>
<dbReference type="KEGG" id="egt:105972552"/>
<evidence type="ECO:0000256" key="1">
    <source>
        <dbReference type="ARBA" id="ARBA00022679"/>
    </source>
</evidence>
<dbReference type="GO" id="GO:0043161">
    <property type="term" value="P:proteasome-mediated ubiquitin-dependent protein catabolic process"/>
    <property type="evidence" value="ECO:0000318"/>
    <property type="project" value="GO_Central"/>
</dbReference>
<dbReference type="PROSITE" id="PS50127">
    <property type="entry name" value="UBC_2"/>
    <property type="match status" value="1"/>
</dbReference>
<gene>
    <name evidence="6" type="ORF">MIMGU_mgv1a015233mg</name>
</gene>
<dbReference type="OrthoDB" id="9984419at2759"/>
<evidence type="ECO:0000256" key="4">
    <source>
        <dbReference type="RuleBase" id="RU362109"/>
    </source>
</evidence>